<dbReference type="PANTHER" id="PTHR12993:SF11">
    <property type="entry name" value="N-ACETYLGLUCOSAMINYL-PHOSPHATIDYLINOSITOL DE-N-ACETYLASE"/>
    <property type="match status" value="1"/>
</dbReference>
<organism evidence="1 2">
    <name type="scientific">candidate division WWE3 bacterium</name>
    <dbReference type="NCBI Taxonomy" id="2053526"/>
    <lineage>
        <taxon>Bacteria</taxon>
        <taxon>Katanobacteria</taxon>
    </lineage>
</organism>
<reference evidence="1" key="1">
    <citation type="submission" date="2020-04" db="EMBL/GenBank/DDBJ databases">
        <authorList>
            <person name="Zhang T."/>
        </authorList>
    </citation>
    <scope>NUCLEOTIDE SEQUENCE</scope>
    <source>
        <strain evidence="1">HKST-UBA01</strain>
    </source>
</reference>
<sequence>MIMVYWLHDHDIPQIELPKDKKILILFPHPDDECLTVGGTVPQLLKNNCEVTLVVLTKGERGTDDAHLDPQLGEIRTREMEHSARILGVTHLIQSDFEDGNLNQLKVTLQKYVHELLVQQQPDIVITYDLSGMYGHEDHIALSEAATFLMQKFFPEVMLWYASFPQKMYQQVSLPDYMATSDTFRSRIASPTARIYTGLSTLTKIQALYAHESQRYSFKKAFPAWLPLWFVTSLFVYEYFSIQE</sequence>
<comment type="caution">
    <text evidence="1">The sequence shown here is derived from an EMBL/GenBank/DDBJ whole genome shotgun (WGS) entry which is preliminary data.</text>
</comment>
<reference evidence="1" key="2">
    <citation type="journal article" date="2021" name="Microbiome">
        <title>Successional dynamics and alternative stable states in a saline activated sludge microbial community over 9 years.</title>
        <authorList>
            <person name="Wang Y."/>
            <person name="Ye J."/>
            <person name="Ju F."/>
            <person name="Liu L."/>
            <person name="Boyd J.A."/>
            <person name="Deng Y."/>
            <person name="Parks D.H."/>
            <person name="Jiang X."/>
            <person name="Yin X."/>
            <person name="Woodcroft B.J."/>
            <person name="Tyson G.W."/>
            <person name="Hugenholtz P."/>
            <person name="Polz M.F."/>
            <person name="Zhang T."/>
        </authorList>
    </citation>
    <scope>NUCLEOTIDE SEQUENCE</scope>
    <source>
        <strain evidence="1">HKST-UBA01</strain>
    </source>
</reference>
<gene>
    <name evidence="1" type="ORF">KC571_02280</name>
</gene>
<dbReference type="InterPro" id="IPR003737">
    <property type="entry name" value="GlcNAc_PI_deacetylase-related"/>
</dbReference>
<dbReference type="EMBL" id="JAGQKX010000046">
    <property type="protein sequence ID" value="MCA9390207.1"/>
    <property type="molecule type" value="Genomic_DNA"/>
</dbReference>
<accession>A0A955RQ91</accession>
<evidence type="ECO:0000313" key="1">
    <source>
        <dbReference type="EMBL" id="MCA9390207.1"/>
    </source>
</evidence>
<dbReference type="GO" id="GO:0016811">
    <property type="term" value="F:hydrolase activity, acting on carbon-nitrogen (but not peptide) bonds, in linear amides"/>
    <property type="evidence" value="ECO:0007669"/>
    <property type="project" value="TreeGrafter"/>
</dbReference>
<name>A0A955RQ91_UNCKA</name>
<evidence type="ECO:0000313" key="2">
    <source>
        <dbReference type="Proteomes" id="UP000701698"/>
    </source>
</evidence>
<dbReference type="PANTHER" id="PTHR12993">
    <property type="entry name" value="N-ACETYLGLUCOSAMINYL-PHOSPHATIDYLINOSITOL DE-N-ACETYLASE-RELATED"/>
    <property type="match status" value="1"/>
</dbReference>
<dbReference type="Proteomes" id="UP000701698">
    <property type="component" value="Unassembled WGS sequence"/>
</dbReference>
<dbReference type="AlphaFoldDB" id="A0A955RQ91"/>
<dbReference type="Pfam" id="PF02585">
    <property type="entry name" value="PIG-L"/>
    <property type="match status" value="1"/>
</dbReference>
<dbReference type="SUPFAM" id="SSF102588">
    <property type="entry name" value="LmbE-like"/>
    <property type="match status" value="1"/>
</dbReference>
<proteinExistence type="predicted"/>
<protein>
    <submittedName>
        <fullName evidence="1">PIG-L family deacetylase</fullName>
    </submittedName>
</protein>
<dbReference type="InterPro" id="IPR024078">
    <property type="entry name" value="LmbE-like_dom_sf"/>
</dbReference>
<dbReference type="Gene3D" id="3.40.50.10320">
    <property type="entry name" value="LmbE-like"/>
    <property type="match status" value="1"/>
</dbReference>